<keyword evidence="3" id="KW-1185">Reference proteome</keyword>
<reference evidence="3" key="1">
    <citation type="journal article" date="2019" name="Int. J. Syst. Evol. Microbiol.">
        <title>The Global Catalogue of Microorganisms (GCM) 10K type strain sequencing project: providing services to taxonomists for standard genome sequencing and annotation.</title>
        <authorList>
            <consortium name="The Broad Institute Genomics Platform"/>
            <consortium name="The Broad Institute Genome Sequencing Center for Infectious Disease"/>
            <person name="Wu L."/>
            <person name="Ma J."/>
        </authorList>
    </citation>
    <scope>NUCLEOTIDE SEQUENCE [LARGE SCALE GENOMIC DNA]</scope>
    <source>
        <strain evidence="3">CGMCC 4.7393</strain>
    </source>
</reference>
<accession>A0ABW2DRA4</accession>
<evidence type="ECO:0000256" key="1">
    <source>
        <dbReference type="SAM" id="SignalP"/>
    </source>
</evidence>
<feature type="chain" id="PRO_5047422274" evidence="1">
    <location>
        <begin position="26"/>
        <end position="196"/>
    </location>
</feature>
<dbReference type="RefSeq" id="WP_066621054.1">
    <property type="nucleotide sequence ID" value="NZ_JBHSYQ010000016.1"/>
</dbReference>
<protein>
    <submittedName>
        <fullName evidence="2">Uncharacterized protein</fullName>
    </submittedName>
</protein>
<dbReference type="EMBL" id="JBHSYQ010000016">
    <property type="protein sequence ID" value="MFC6999613.1"/>
    <property type="molecule type" value="Genomic_DNA"/>
</dbReference>
<keyword evidence="1" id="KW-0732">Signal</keyword>
<organism evidence="2 3">
    <name type="scientific">Rufibacter roseus</name>
    <dbReference type="NCBI Taxonomy" id="1567108"/>
    <lineage>
        <taxon>Bacteria</taxon>
        <taxon>Pseudomonadati</taxon>
        <taxon>Bacteroidota</taxon>
        <taxon>Cytophagia</taxon>
        <taxon>Cytophagales</taxon>
        <taxon>Hymenobacteraceae</taxon>
        <taxon>Rufibacter</taxon>
    </lineage>
</organism>
<dbReference type="Proteomes" id="UP001596405">
    <property type="component" value="Unassembled WGS sequence"/>
</dbReference>
<name>A0ABW2DRA4_9BACT</name>
<dbReference type="PROSITE" id="PS51257">
    <property type="entry name" value="PROKAR_LIPOPROTEIN"/>
    <property type="match status" value="1"/>
</dbReference>
<comment type="caution">
    <text evidence="2">The sequence shown here is derived from an EMBL/GenBank/DDBJ whole genome shotgun (WGS) entry which is preliminary data.</text>
</comment>
<proteinExistence type="predicted"/>
<gene>
    <name evidence="2" type="ORF">ACFQHR_18405</name>
</gene>
<evidence type="ECO:0000313" key="3">
    <source>
        <dbReference type="Proteomes" id="UP001596405"/>
    </source>
</evidence>
<sequence>MQPFYKKLPILLVVAGLFASCSVEDLIPSTEAVTQEETQYTIKSGAHETTNPFKPLKTNKIKFSVKFDKTAKYSTKDPNNQADINKLYGMADCNSFHHTNSARFGWRWYQGKLELHAYSYANGVNSSKLVSAVDLDKWYTCEIKLEDNKYVFQVGNQKVEQPRGCDGEGVGYQLYPYFGGDETAPHEINILIKNEK</sequence>
<evidence type="ECO:0000313" key="2">
    <source>
        <dbReference type="EMBL" id="MFC6999613.1"/>
    </source>
</evidence>
<feature type="signal peptide" evidence="1">
    <location>
        <begin position="1"/>
        <end position="25"/>
    </location>
</feature>